<dbReference type="InterPro" id="IPR001365">
    <property type="entry name" value="A_deaminase_dom"/>
</dbReference>
<dbReference type="GO" id="GO:0000034">
    <property type="term" value="F:adenine deaminase activity"/>
    <property type="evidence" value="ECO:0007669"/>
    <property type="project" value="UniProtKB-UniRule"/>
</dbReference>
<dbReference type="HAMAP" id="MF_01962">
    <property type="entry name" value="Adenine_deaminase"/>
    <property type="match status" value="1"/>
</dbReference>
<dbReference type="PANTHER" id="PTHR43114:SF6">
    <property type="entry name" value="ADENINE DEAMINASE"/>
    <property type="match status" value="1"/>
</dbReference>
<dbReference type="InterPro" id="IPR028892">
    <property type="entry name" value="ADE"/>
</dbReference>
<feature type="binding site" evidence="5">
    <location>
        <position position="197"/>
    </location>
    <ligand>
        <name>Zn(2+)</name>
        <dbReference type="ChEBI" id="CHEBI:29105"/>
        <note>catalytic</note>
    </ligand>
</feature>
<comment type="similarity">
    <text evidence="5">Belongs to the metallo-dependent hydrolases superfamily. Adenosine and AMP deaminases family. Adenine deaminase type 2 subfamily.</text>
</comment>
<evidence type="ECO:0000313" key="8">
    <source>
        <dbReference type="Proteomes" id="UP000244173"/>
    </source>
</evidence>
<dbReference type="EMBL" id="CP028519">
    <property type="protein sequence ID" value="AVY95446.1"/>
    <property type="molecule type" value="Genomic_DNA"/>
</dbReference>
<dbReference type="KEGG" id="maer:DAI18_16370"/>
<dbReference type="CDD" id="cd01320">
    <property type="entry name" value="ADA"/>
    <property type="match status" value="1"/>
</dbReference>
<evidence type="ECO:0000256" key="3">
    <source>
        <dbReference type="ARBA" id="ARBA00022833"/>
    </source>
</evidence>
<dbReference type="AlphaFoldDB" id="A0A2S0PDK2"/>
<accession>A0A2S0PDK2</accession>
<dbReference type="EC" id="3.5.4.2" evidence="5"/>
<feature type="binding site" evidence="5">
    <location>
        <position position="17"/>
    </location>
    <ligand>
        <name>Zn(2+)</name>
        <dbReference type="ChEBI" id="CHEBI:29105"/>
        <note>catalytic</note>
    </ligand>
</feature>
<dbReference type="Pfam" id="PF00962">
    <property type="entry name" value="A_deaminase"/>
    <property type="match status" value="1"/>
</dbReference>
<keyword evidence="4 5" id="KW-0546">Nucleotide metabolism</keyword>
<keyword evidence="3 5" id="KW-0862">Zinc</keyword>
<gene>
    <name evidence="7" type="ORF">DAI18_16370</name>
</gene>
<organism evidence="7 8">
    <name type="scientific">Microvirgula aerodenitrificans</name>
    <dbReference type="NCBI Taxonomy" id="57480"/>
    <lineage>
        <taxon>Bacteria</taxon>
        <taxon>Pseudomonadati</taxon>
        <taxon>Pseudomonadota</taxon>
        <taxon>Betaproteobacteria</taxon>
        <taxon>Neisseriales</taxon>
        <taxon>Aquaspirillaceae</taxon>
        <taxon>Microvirgula</taxon>
    </lineage>
</organism>
<evidence type="ECO:0000256" key="5">
    <source>
        <dbReference type="HAMAP-Rule" id="MF_01962"/>
    </source>
</evidence>
<feature type="site" description="Important for catalytic activity" evidence="5">
    <location>
        <position position="221"/>
    </location>
</feature>
<evidence type="ECO:0000256" key="1">
    <source>
        <dbReference type="ARBA" id="ARBA00022723"/>
    </source>
</evidence>
<dbReference type="GO" id="GO:0005829">
    <property type="term" value="C:cytosol"/>
    <property type="evidence" value="ECO:0007669"/>
    <property type="project" value="TreeGrafter"/>
</dbReference>
<evidence type="ECO:0000256" key="4">
    <source>
        <dbReference type="ARBA" id="ARBA00023080"/>
    </source>
</evidence>
<feature type="binding site" evidence="5">
    <location>
        <position position="19"/>
    </location>
    <ligand>
        <name>Zn(2+)</name>
        <dbReference type="ChEBI" id="CHEBI:29105"/>
        <note>catalytic</note>
    </ligand>
</feature>
<dbReference type="FunFam" id="3.20.20.140:FF:000039">
    <property type="entry name" value="Adenine deaminase"/>
    <property type="match status" value="1"/>
</dbReference>
<dbReference type="Gene3D" id="3.20.20.140">
    <property type="entry name" value="Metal-dependent hydrolases"/>
    <property type="match status" value="1"/>
</dbReference>
<dbReference type="GO" id="GO:0008270">
    <property type="term" value="F:zinc ion binding"/>
    <property type="evidence" value="ECO:0007669"/>
    <property type="project" value="UniProtKB-UniRule"/>
</dbReference>
<dbReference type="GO" id="GO:0043103">
    <property type="term" value="P:hypoxanthine salvage"/>
    <property type="evidence" value="ECO:0007669"/>
    <property type="project" value="UniProtKB-UniRule"/>
</dbReference>
<comment type="cofactor">
    <cofactor evidence="5">
        <name>Zn(2+)</name>
        <dbReference type="ChEBI" id="CHEBI:29105"/>
    </cofactor>
    <text evidence="5">Binds 1 zinc ion per subunit.</text>
</comment>
<feature type="active site" description="Proton donor" evidence="5">
    <location>
        <position position="200"/>
    </location>
</feature>
<keyword evidence="1 5" id="KW-0479">Metal-binding</keyword>
<feature type="binding site" evidence="5">
    <location>
        <position position="279"/>
    </location>
    <ligand>
        <name>substrate</name>
    </ligand>
</feature>
<proteinExistence type="inferred from homology"/>
<feature type="binding site" evidence="5">
    <location>
        <position position="278"/>
    </location>
    <ligand>
        <name>Zn(2+)</name>
        <dbReference type="ChEBI" id="CHEBI:29105"/>
        <note>catalytic</note>
    </ligand>
</feature>
<feature type="domain" description="Adenosine deaminase" evidence="6">
    <location>
        <begin position="12"/>
        <end position="332"/>
    </location>
</feature>
<comment type="catalytic activity">
    <reaction evidence="5">
        <text>adenine + H2O + H(+) = hypoxanthine + NH4(+)</text>
        <dbReference type="Rhea" id="RHEA:23688"/>
        <dbReference type="ChEBI" id="CHEBI:15377"/>
        <dbReference type="ChEBI" id="CHEBI:15378"/>
        <dbReference type="ChEBI" id="CHEBI:16708"/>
        <dbReference type="ChEBI" id="CHEBI:17368"/>
        <dbReference type="ChEBI" id="CHEBI:28938"/>
        <dbReference type="EC" id="3.5.4.2"/>
    </reaction>
</comment>
<evidence type="ECO:0000259" key="6">
    <source>
        <dbReference type="Pfam" id="PF00962"/>
    </source>
</evidence>
<name>A0A2S0PDK2_9NEIS</name>
<evidence type="ECO:0000313" key="7">
    <source>
        <dbReference type="EMBL" id="AVY95446.1"/>
    </source>
</evidence>
<sequence>MHDIAALARALPKAELHLHIEGTLEPELAFELADRHGVTLAYPDVAALRAAYDFDSLQSFLDLYYAGADVLRDEADFYALTRAYLERAHADNVRHVEIFFDPQTHTARGVSLPTMLAGMRRALLEAEARDGISFRLILSFLRHLSEADAIATLELARPFLHRIDGIGLDSSERDHPPSKFQRVFAYCRELGLPVVAHAGEEGPPDYIREALDLLNVSRIDHGVRCAEDPALMARLAREQTPLTVCPLSNLKLRVVDDLREHNLARLLDAGLKVTINSDDPAYFGGYVNDNYVACIEALKLSAGQVVRLAKNSIEASWLDVDAQARLLADIDRVYADWQAA</sequence>
<dbReference type="RefSeq" id="WP_028500368.1">
    <property type="nucleotide sequence ID" value="NZ_CP028519.1"/>
</dbReference>
<protein>
    <recommendedName>
        <fullName evidence="5">Adenine deaminase</fullName>
        <shortName evidence="5">ADE</shortName>
        <ecNumber evidence="5">3.5.4.2</ecNumber>
    </recommendedName>
    <alternativeName>
        <fullName evidence="5">Adenine aminohydrolase</fullName>
        <shortName evidence="5">AAH</shortName>
    </alternativeName>
</protein>
<dbReference type="InterPro" id="IPR006330">
    <property type="entry name" value="Ado/ade_deaminase"/>
</dbReference>
<dbReference type="PANTHER" id="PTHR43114">
    <property type="entry name" value="ADENINE DEAMINASE"/>
    <property type="match status" value="1"/>
</dbReference>
<keyword evidence="2 5" id="KW-0378">Hydrolase</keyword>
<dbReference type="NCBIfam" id="NF006850">
    <property type="entry name" value="PRK09358.1-6"/>
    <property type="match status" value="1"/>
</dbReference>
<comment type="function">
    <text evidence="5">Catalyzes the hydrolytic deamination of adenine to hypoxanthine. Plays an important role in the purine salvage pathway and in nitrogen catabolism.</text>
</comment>
<dbReference type="Proteomes" id="UP000244173">
    <property type="component" value="Chromosome"/>
</dbReference>
<reference evidence="7 8" key="1">
    <citation type="submission" date="2018-04" db="EMBL/GenBank/DDBJ databases">
        <title>Denitrifier Microvirgula.</title>
        <authorList>
            <person name="Anderson E."/>
            <person name="Jang J."/>
            <person name="Ishii S."/>
        </authorList>
    </citation>
    <scope>NUCLEOTIDE SEQUENCE [LARGE SCALE GENOMIC DNA]</scope>
    <source>
        <strain evidence="7 8">BE2.4</strain>
    </source>
</reference>
<evidence type="ECO:0000256" key="2">
    <source>
        <dbReference type="ARBA" id="ARBA00022801"/>
    </source>
</evidence>
<dbReference type="STRING" id="1122240.GCA_000620105_03591"/>
<dbReference type="SUPFAM" id="SSF51556">
    <property type="entry name" value="Metallo-dependent hydrolases"/>
    <property type="match status" value="1"/>
</dbReference>
<dbReference type="OrthoDB" id="105475at2"/>
<keyword evidence="8" id="KW-1185">Reference proteome</keyword>
<dbReference type="GO" id="GO:0009117">
    <property type="term" value="P:nucleotide metabolic process"/>
    <property type="evidence" value="ECO:0007669"/>
    <property type="project" value="UniProtKB-KW"/>
</dbReference>
<dbReference type="NCBIfam" id="TIGR01430">
    <property type="entry name" value="aden_deam"/>
    <property type="match status" value="1"/>
</dbReference>
<dbReference type="GO" id="GO:0006146">
    <property type="term" value="P:adenine catabolic process"/>
    <property type="evidence" value="ECO:0007669"/>
    <property type="project" value="UniProtKB-UniRule"/>
</dbReference>
<dbReference type="InterPro" id="IPR032466">
    <property type="entry name" value="Metal_Hydrolase"/>
</dbReference>